<reference evidence="7 8" key="1">
    <citation type="submission" date="2022-01" db="EMBL/GenBank/DDBJ databases">
        <title>Novel bile acid biosynthetic pathways are enriched in the microbiome of centenarians.</title>
        <authorList>
            <person name="Sato Y."/>
            <person name="Atarashi K."/>
            <person name="Plichta R.D."/>
            <person name="Arai Y."/>
            <person name="Sasajima S."/>
            <person name="Kearney M.S."/>
            <person name="Suda W."/>
            <person name="Takeshita K."/>
            <person name="Sasaki T."/>
            <person name="Okamoto S."/>
            <person name="Skelly N.A."/>
            <person name="Okamura Y."/>
            <person name="Vlamakis H."/>
            <person name="Li Y."/>
            <person name="Tanoue T."/>
            <person name="Takei H."/>
            <person name="Nittono H."/>
            <person name="Narushima S."/>
            <person name="Irie J."/>
            <person name="Itoh H."/>
            <person name="Moriya K."/>
            <person name="Sugiura Y."/>
            <person name="Suematsu M."/>
            <person name="Moritoki N."/>
            <person name="Shibata S."/>
            <person name="Littman R.D."/>
            <person name="Fischbach A.M."/>
            <person name="Uwamino Y."/>
            <person name="Inoue T."/>
            <person name="Honda A."/>
            <person name="Hattori M."/>
            <person name="Murai T."/>
            <person name="Xavier J.R."/>
            <person name="Hirose N."/>
            <person name="Honda K."/>
        </authorList>
    </citation>
    <scope>NUCLEOTIDE SEQUENCE [LARGE SCALE GENOMIC DNA]</scope>
    <source>
        <strain evidence="7 8">CE91-St30</strain>
    </source>
</reference>
<dbReference type="PANTHER" id="PTHR43400">
    <property type="entry name" value="FUMARATE REDUCTASE"/>
    <property type="match status" value="1"/>
</dbReference>
<keyword evidence="8" id="KW-1185">Reference proteome</keyword>
<keyword evidence="5" id="KW-0732">Signal</keyword>
<dbReference type="PANTHER" id="PTHR43400:SF10">
    <property type="entry name" value="3-OXOSTEROID 1-DEHYDROGENASE"/>
    <property type="match status" value="1"/>
</dbReference>
<dbReference type="Gene3D" id="3.50.50.60">
    <property type="entry name" value="FAD/NAD(P)-binding domain"/>
    <property type="match status" value="1"/>
</dbReference>
<dbReference type="InterPro" id="IPR036188">
    <property type="entry name" value="FAD/NAD-bd_sf"/>
</dbReference>
<evidence type="ECO:0000256" key="4">
    <source>
        <dbReference type="ARBA" id="ARBA00023002"/>
    </source>
</evidence>
<proteinExistence type="predicted"/>
<comment type="cofactor">
    <cofactor evidence="1">
        <name>FAD</name>
        <dbReference type="ChEBI" id="CHEBI:57692"/>
    </cofactor>
</comment>
<name>A0ABN6MJZ1_9ACTN</name>
<dbReference type="PRINTS" id="PR00411">
    <property type="entry name" value="PNDRDTASEI"/>
</dbReference>
<dbReference type="Pfam" id="PF00890">
    <property type="entry name" value="FAD_binding_2"/>
    <property type="match status" value="1"/>
</dbReference>
<evidence type="ECO:0000256" key="1">
    <source>
        <dbReference type="ARBA" id="ARBA00001974"/>
    </source>
</evidence>
<feature type="domain" description="FAD-dependent oxidoreductase 2 FAD-binding" evidence="6">
    <location>
        <begin position="74"/>
        <end position="524"/>
    </location>
</feature>
<evidence type="ECO:0000313" key="8">
    <source>
        <dbReference type="Proteomes" id="UP001320544"/>
    </source>
</evidence>
<keyword evidence="2" id="KW-0285">Flavoprotein</keyword>
<evidence type="ECO:0000256" key="2">
    <source>
        <dbReference type="ARBA" id="ARBA00022630"/>
    </source>
</evidence>
<evidence type="ECO:0000313" key="7">
    <source>
        <dbReference type="EMBL" id="BDE97553.1"/>
    </source>
</evidence>
<gene>
    <name evidence="7" type="ORF">CE91St30_28860</name>
</gene>
<feature type="signal peptide" evidence="5">
    <location>
        <begin position="1"/>
        <end position="21"/>
    </location>
</feature>
<evidence type="ECO:0000259" key="6">
    <source>
        <dbReference type="Pfam" id="PF00890"/>
    </source>
</evidence>
<dbReference type="EMBL" id="AP025564">
    <property type="protein sequence ID" value="BDE97553.1"/>
    <property type="molecule type" value="Genomic_DNA"/>
</dbReference>
<dbReference type="InterPro" id="IPR050315">
    <property type="entry name" value="FAD-oxidoreductase_2"/>
</dbReference>
<dbReference type="RefSeq" id="WP_244386899.1">
    <property type="nucleotide sequence ID" value="NZ_AP025564.1"/>
</dbReference>
<protein>
    <submittedName>
        <fullName evidence="7">FAD-binding dehydrogenase</fullName>
    </submittedName>
</protein>
<dbReference type="Proteomes" id="UP001320544">
    <property type="component" value="Chromosome"/>
</dbReference>
<keyword evidence="3" id="KW-0274">FAD</keyword>
<keyword evidence="4" id="KW-0560">Oxidoreductase</keyword>
<dbReference type="PROSITE" id="PS51318">
    <property type="entry name" value="TAT"/>
    <property type="match status" value="1"/>
</dbReference>
<sequence>MKTNITRRHFLAGSIAAGALAATAGLAGCSQPAASGSDDSGNQSAATASNDVHSWEIYPGDIDEASVTETIESDVVIIGLGASGTYAAASAIENGLSVAVLERNDTFNANGGSHFVFNSAAQRELGQEVDVELAVKDFLNIANDKVDGNAVWTWAKRSGEAADWFAEIVEPYGLHPVLQHSDNEPITKIYPGTILFIGGENEPTDGIDNDPYNGDLGLGFVPEIDLLKALLEHVQSKGANVYFKHVSEQLVKDEAGRIIGVIASDADGSYKKFTATKGVVIATGTYDQDPEMHAHFCPTIANNPCGDEVPLFNMGDGSGIKQALWAGAAMQASGDHPPMMFWGSTNCIKNVLVNKLGKRFIDETAGQSNMAAAQFNQPGAQMCALWNAAYAEQLPAISYRADDPSWTATPEQFLAKWEALVEQGIFMKADTLDEIAAAYGLPADALAETVEEYNGYCAAGVDEAFHKKAEELHELTGPYFATFYTCPASLASMGGLHVNARCEVLDAEDQPLEGLYAIGLAAGDFYANQYSTRFAGNSLGRCMTFGYLVGRQLAGLE</sequence>
<dbReference type="InterPro" id="IPR003953">
    <property type="entry name" value="FAD-dep_OxRdtase_2_FAD-bd"/>
</dbReference>
<dbReference type="SUPFAM" id="SSF56425">
    <property type="entry name" value="Succinate dehydrogenase/fumarate reductase flavoprotein, catalytic domain"/>
    <property type="match status" value="1"/>
</dbReference>
<dbReference type="PROSITE" id="PS51257">
    <property type="entry name" value="PROKAR_LIPOPROTEIN"/>
    <property type="match status" value="1"/>
</dbReference>
<accession>A0ABN6MJZ1</accession>
<dbReference type="SUPFAM" id="SSF51905">
    <property type="entry name" value="FAD/NAD(P)-binding domain"/>
    <property type="match status" value="1"/>
</dbReference>
<dbReference type="Gene3D" id="3.90.700.10">
    <property type="entry name" value="Succinate dehydrogenase/fumarate reductase flavoprotein, catalytic domain"/>
    <property type="match status" value="1"/>
</dbReference>
<evidence type="ECO:0000256" key="5">
    <source>
        <dbReference type="SAM" id="SignalP"/>
    </source>
</evidence>
<dbReference type="InterPro" id="IPR006311">
    <property type="entry name" value="TAT_signal"/>
</dbReference>
<dbReference type="InterPro" id="IPR027477">
    <property type="entry name" value="Succ_DH/fumarate_Rdtase_cat_sf"/>
</dbReference>
<feature type="chain" id="PRO_5046687132" evidence="5">
    <location>
        <begin position="22"/>
        <end position="557"/>
    </location>
</feature>
<organism evidence="7 8">
    <name type="scientific">Raoultibacter timonensis</name>
    <dbReference type="NCBI Taxonomy" id="1907662"/>
    <lineage>
        <taxon>Bacteria</taxon>
        <taxon>Bacillati</taxon>
        <taxon>Actinomycetota</taxon>
        <taxon>Coriobacteriia</taxon>
        <taxon>Eggerthellales</taxon>
        <taxon>Eggerthellaceae</taxon>
        <taxon>Raoultibacter</taxon>
    </lineage>
</organism>
<evidence type="ECO:0000256" key="3">
    <source>
        <dbReference type="ARBA" id="ARBA00022827"/>
    </source>
</evidence>